<accession>A0AAN7J8S9</accession>
<keyword evidence="3" id="KW-1185">Reference proteome</keyword>
<dbReference type="EMBL" id="JAXIOK010000024">
    <property type="protein sequence ID" value="KAK4741006.1"/>
    <property type="molecule type" value="Genomic_DNA"/>
</dbReference>
<reference evidence="2 3" key="1">
    <citation type="journal article" date="2023" name="Hortic Res">
        <title>Pangenome of water caltrop reveals structural variations and asymmetric subgenome divergence after allopolyploidization.</title>
        <authorList>
            <person name="Zhang X."/>
            <person name="Chen Y."/>
            <person name="Wang L."/>
            <person name="Yuan Y."/>
            <person name="Fang M."/>
            <person name="Shi L."/>
            <person name="Lu R."/>
            <person name="Comes H.P."/>
            <person name="Ma Y."/>
            <person name="Chen Y."/>
            <person name="Huang G."/>
            <person name="Zhou Y."/>
            <person name="Zheng Z."/>
            <person name="Qiu Y."/>
        </authorList>
    </citation>
    <scope>NUCLEOTIDE SEQUENCE [LARGE SCALE GENOMIC DNA]</scope>
    <source>
        <tissue evidence="2">Roots</tissue>
    </source>
</reference>
<evidence type="ECO:0000313" key="2">
    <source>
        <dbReference type="EMBL" id="KAK4741006.1"/>
    </source>
</evidence>
<protein>
    <submittedName>
        <fullName evidence="2">Uncharacterized protein</fullName>
    </submittedName>
</protein>
<feature type="region of interest" description="Disordered" evidence="1">
    <location>
        <begin position="53"/>
        <end position="77"/>
    </location>
</feature>
<evidence type="ECO:0000256" key="1">
    <source>
        <dbReference type="SAM" id="MobiDB-lite"/>
    </source>
</evidence>
<name>A0AAN7J8S9_9MYRT</name>
<evidence type="ECO:0000313" key="3">
    <source>
        <dbReference type="Proteomes" id="UP001345219"/>
    </source>
</evidence>
<feature type="compositionally biased region" description="Polar residues" evidence="1">
    <location>
        <begin position="63"/>
        <end position="76"/>
    </location>
</feature>
<comment type="caution">
    <text evidence="2">The sequence shown here is derived from an EMBL/GenBank/DDBJ whole genome shotgun (WGS) entry which is preliminary data.</text>
</comment>
<proteinExistence type="predicted"/>
<organism evidence="2 3">
    <name type="scientific">Trapa incisa</name>
    <dbReference type="NCBI Taxonomy" id="236973"/>
    <lineage>
        <taxon>Eukaryota</taxon>
        <taxon>Viridiplantae</taxon>
        <taxon>Streptophyta</taxon>
        <taxon>Embryophyta</taxon>
        <taxon>Tracheophyta</taxon>
        <taxon>Spermatophyta</taxon>
        <taxon>Magnoliopsida</taxon>
        <taxon>eudicotyledons</taxon>
        <taxon>Gunneridae</taxon>
        <taxon>Pentapetalae</taxon>
        <taxon>rosids</taxon>
        <taxon>malvids</taxon>
        <taxon>Myrtales</taxon>
        <taxon>Lythraceae</taxon>
        <taxon>Trapa</taxon>
    </lineage>
</organism>
<gene>
    <name evidence="2" type="ORF">SAY87_024594</name>
</gene>
<dbReference type="AlphaFoldDB" id="A0AAN7J8S9"/>
<dbReference type="Proteomes" id="UP001345219">
    <property type="component" value="Chromosome 19"/>
</dbReference>
<sequence length="107" mass="12279">MNGKQILRWHHPHIVRESEWQAVAVGIFGQSTFPRRGERNCIGLIDPLERERDGLGNGVMGDNHSTQSLASSQRANCRTKKESDAGWRVKLGLFFRYRYPIPSPKLY</sequence>